<evidence type="ECO:0000259" key="2">
    <source>
        <dbReference type="Pfam" id="PF00149"/>
    </source>
</evidence>
<sequence>MVRVLHTADWHLGHTLAGYSREAEHRAALDALVEIAAREAVDAVVVAGDVFDALNPSAEAQALFFDTLTRLHAARPHAAIVVVAGNHDPAGRLEAPRGLYAFANVTVVGTIERGRAGGPDLARHLVPVRDETGATRAHVLAVPFPRVADLPPLDAPGEGSPVVAGVRALYADLVGRAAEAIGPESPLVVTGHLHVAGGLESDGAERRILVGGEHAVPPDVFPARAGYVALGHLHRPQAVGRESVRYSGSLFPLSKTESGYEHGVTLVDLESASAPVRLRHVPLPRPVPCLRLPARGAVAAGDVEGTLAALGLDADLPVSRRPFVWLTVAVDGPAVGLHAEIGEIAERFPVRLAGLTLERPGSEAAPTAAPVGVRLAEREPIDVFREAFGAKHGVPPSRAHDNAFAALLTMDEAEG</sequence>
<dbReference type="InterPro" id="IPR029052">
    <property type="entry name" value="Metallo-depent_PP-like"/>
</dbReference>
<evidence type="ECO:0000313" key="3">
    <source>
        <dbReference type="EMBL" id="GGK28825.1"/>
    </source>
</evidence>
<gene>
    <name evidence="1 3" type="primary">sbcD</name>
    <name evidence="3" type="ORF">GCM10011322_14020</name>
</gene>
<dbReference type="GO" id="GO:0008408">
    <property type="term" value="F:3'-5' exonuclease activity"/>
    <property type="evidence" value="ECO:0007669"/>
    <property type="project" value="InterPro"/>
</dbReference>
<keyword evidence="1" id="KW-0269">Exonuclease</keyword>
<dbReference type="GO" id="GO:0006310">
    <property type="term" value="P:DNA recombination"/>
    <property type="evidence" value="ECO:0007669"/>
    <property type="project" value="UniProtKB-KW"/>
</dbReference>
<dbReference type="SUPFAM" id="SSF56300">
    <property type="entry name" value="Metallo-dependent phosphatases"/>
    <property type="match status" value="1"/>
</dbReference>
<organism evidence="3 4">
    <name type="scientific">Salinarimonas ramus</name>
    <dbReference type="NCBI Taxonomy" id="690164"/>
    <lineage>
        <taxon>Bacteria</taxon>
        <taxon>Pseudomonadati</taxon>
        <taxon>Pseudomonadota</taxon>
        <taxon>Alphaproteobacteria</taxon>
        <taxon>Hyphomicrobiales</taxon>
        <taxon>Salinarimonadaceae</taxon>
        <taxon>Salinarimonas</taxon>
    </lineage>
</organism>
<reference evidence="3 4" key="1">
    <citation type="journal article" date="2014" name="Int. J. Syst. Evol. Microbiol.">
        <title>Complete genome sequence of Corynebacterium casei LMG S-19264T (=DSM 44701T), isolated from a smear-ripened cheese.</title>
        <authorList>
            <consortium name="US DOE Joint Genome Institute (JGI-PGF)"/>
            <person name="Walter F."/>
            <person name="Albersmeier A."/>
            <person name="Kalinowski J."/>
            <person name="Ruckert C."/>
        </authorList>
    </citation>
    <scope>NUCLEOTIDE SEQUENCE [LARGE SCALE GENOMIC DNA]</scope>
    <source>
        <strain evidence="3 4">CGMCC 1.9161</strain>
    </source>
</reference>
<protein>
    <recommendedName>
        <fullName evidence="1">Nuclease SbcCD subunit D</fullName>
    </recommendedName>
</protein>
<dbReference type="EMBL" id="BMMF01000004">
    <property type="protein sequence ID" value="GGK28825.1"/>
    <property type="molecule type" value="Genomic_DNA"/>
</dbReference>
<dbReference type="InterPro" id="IPR004843">
    <property type="entry name" value="Calcineurin-like_PHP"/>
</dbReference>
<comment type="similarity">
    <text evidence="1">Belongs to the SbcD family.</text>
</comment>
<keyword evidence="1" id="KW-0378">Hydrolase</keyword>
<evidence type="ECO:0000313" key="4">
    <source>
        <dbReference type="Proteomes" id="UP000600449"/>
    </source>
</evidence>
<dbReference type="PANTHER" id="PTHR30337:SF0">
    <property type="entry name" value="NUCLEASE SBCCD SUBUNIT D"/>
    <property type="match status" value="1"/>
</dbReference>
<dbReference type="InterPro" id="IPR050535">
    <property type="entry name" value="DNA_Repair-Maintenance_Comp"/>
</dbReference>
<keyword evidence="1" id="KW-0540">Nuclease</keyword>
<comment type="function">
    <text evidence="1">SbcCD cleaves DNA hairpin structures. These structures can inhibit DNA replication and are intermediates in certain DNA recombination reactions. The complex acts as a 3'-&gt;5' double strand exonuclease that can open hairpins. It also has a 5' single-strand endonuclease activity.</text>
</comment>
<dbReference type="RefSeq" id="WP_188911109.1">
    <property type="nucleotide sequence ID" value="NZ_BMMF01000004.1"/>
</dbReference>
<name>A0A917Q614_9HYPH</name>
<comment type="caution">
    <text evidence="3">The sequence shown here is derived from an EMBL/GenBank/DDBJ whole genome shotgun (WGS) entry which is preliminary data.</text>
</comment>
<dbReference type="NCBIfam" id="TIGR00619">
    <property type="entry name" value="sbcd"/>
    <property type="match status" value="1"/>
</dbReference>
<keyword evidence="1" id="KW-0235">DNA replication</keyword>
<keyword evidence="4" id="KW-1185">Reference proteome</keyword>
<comment type="subunit">
    <text evidence="1">Heterodimer of SbcC and SbcD.</text>
</comment>
<dbReference type="PANTHER" id="PTHR30337">
    <property type="entry name" value="COMPONENT OF ATP-DEPENDENT DSDNA EXONUCLEASE"/>
    <property type="match status" value="1"/>
</dbReference>
<feature type="domain" description="Calcineurin-like phosphoesterase" evidence="2">
    <location>
        <begin position="3"/>
        <end position="100"/>
    </location>
</feature>
<accession>A0A917Q614</accession>
<dbReference type="AlphaFoldDB" id="A0A917Q614"/>
<dbReference type="Gene3D" id="3.60.21.10">
    <property type="match status" value="1"/>
</dbReference>
<dbReference type="InterPro" id="IPR004593">
    <property type="entry name" value="SbcD"/>
</dbReference>
<keyword evidence="1" id="KW-0233">DNA recombination</keyword>
<dbReference type="GO" id="GO:0004519">
    <property type="term" value="F:endonuclease activity"/>
    <property type="evidence" value="ECO:0007669"/>
    <property type="project" value="UniProtKB-KW"/>
</dbReference>
<keyword evidence="1" id="KW-0255">Endonuclease</keyword>
<dbReference type="GO" id="GO:0006260">
    <property type="term" value="P:DNA replication"/>
    <property type="evidence" value="ECO:0007669"/>
    <property type="project" value="UniProtKB-KW"/>
</dbReference>
<dbReference type="Pfam" id="PF00149">
    <property type="entry name" value="Metallophos"/>
    <property type="match status" value="1"/>
</dbReference>
<evidence type="ECO:0000256" key="1">
    <source>
        <dbReference type="RuleBase" id="RU363069"/>
    </source>
</evidence>
<proteinExistence type="inferred from homology"/>
<dbReference type="Proteomes" id="UP000600449">
    <property type="component" value="Unassembled WGS sequence"/>
</dbReference>